<dbReference type="Proteomes" id="UP000499080">
    <property type="component" value="Unassembled WGS sequence"/>
</dbReference>
<proteinExistence type="predicted"/>
<reference evidence="1 2" key="1">
    <citation type="journal article" date="2019" name="Sci. Rep.">
        <title>Orb-weaving spider Araneus ventricosus genome elucidates the spidroin gene catalogue.</title>
        <authorList>
            <person name="Kono N."/>
            <person name="Nakamura H."/>
            <person name="Ohtoshi R."/>
            <person name="Moran D.A.P."/>
            <person name="Shinohara A."/>
            <person name="Yoshida Y."/>
            <person name="Fujiwara M."/>
            <person name="Mori M."/>
            <person name="Tomita M."/>
            <person name="Arakawa K."/>
        </authorList>
    </citation>
    <scope>NUCLEOTIDE SEQUENCE [LARGE SCALE GENOMIC DNA]</scope>
</reference>
<accession>A0A4Y2PWS3</accession>
<dbReference type="EMBL" id="BGPR01012100">
    <property type="protein sequence ID" value="GBN54566.1"/>
    <property type="molecule type" value="Genomic_DNA"/>
</dbReference>
<keyword evidence="2" id="KW-1185">Reference proteome</keyword>
<name>A0A4Y2PWS3_ARAVE</name>
<evidence type="ECO:0000313" key="2">
    <source>
        <dbReference type="Proteomes" id="UP000499080"/>
    </source>
</evidence>
<comment type="caution">
    <text evidence="1">The sequence shown here is derived from an EMBL/GenBank/DDBJ whole genome shotgun (WGS) entry which is preliminary data.</text>
</comment>
<sequence length="102" mass="11876">MFLLPVIISFHPFYAIIIEERERKNGETKENIFSSKRTVGNQNMQDIVTQNAVMDPAADTAEHLFLHLARWLFLLETLSGFHRFIVLALRKAVRSRSEKTLF</sequence>
<organism evidence="1 2">
    <name type="scientific">Araneus ventricosus</name>
    <name type="common">Orbweaver spider</name>
    <name type="synonym">Epeira ventricosa</name>
    <dbReference type="NCBI Taxonomy" id="182803"/>
    <lineage>
        <taxon>Eukaryota</taxon>
        <taxon>Metazoa</taxon>
        <taxon>Ecdysozoa</taxon>
        <taxon>Arthropoda</taxon>
        <taxon>Chelicerata</taxon>
        <taxon>Arachnida</taxon>
        <taxon>Araneae</taxon>
        <taxon>Araneomorphae</taxon>
        <taxon>Entelegynae</taxon>
        <taxon>Araneoidea</taxon>
        <taxon>Araneidae</taxon>
        <taxon>Araneus</taxon>
    </lineage>
</organism>
<evidence type="ECO:0000313" key="1">
    <source>
        <dbReference type="EMBL" id="GBN54566.1"/>
    </source>
</evidence>
<protein>
    <submittedName>
        <fullName evidence="1">Uncharacterized protein</fullName>
    </submittedName>
</protein>
<gene>
    <name evidence="1" type="ORF">AVEN_110487_1</name>
</gene>
<dbReference type="AlphaFoldDB" id="A0A4Y2PWS3"/>